<dbReference type="Proteomes" id="UP000030588">
    <property type="component" value="Unassembled WGS sequence"/>
</dbReference>
<dbReference type="EMBL" id="JRUN01000030">
    <property type="protein sequence ID" value="KHD85175.1"/>
    <property type="molecule type" value="Genomic_DNA"/>
</dbReference>
<gene>
    <name evidence="2" type="ORF">G4D61_02315</name>
    <name evidence="1" type="ORF">NG54_10935</name>
</gene>
<protein>
    <submittedName>
        <fullName evidence="2">Spore coat protein Z</fullName>
    </submittedName>
</protein>
<dbReference type="RefSeq" id="WP_035354857.1">
    <property type="nucleotide sequence ID" value="NZ_JAAIWK010000002.1"/>
</dbReference>
<dbReference type="Proteomes" id="UP000476934">
    <property type="component" value="Unassembled WGS sequence"/>
</dbReference>
<comment type="caution">
    <text evidence="1">The sequence shown here is derived from an EMBL/GenBank/DDBJ whole genome shotgun (WGS) entry which is preliminary data.</text>
</comment>
<keyword evidence="2" id="KW-0946">Virion</keyword>
<accession>A0A0A6VAA8</accession>
<dbReference type="AlphaFoldDB" id="A0A0A6VAA8"/>
<dbReference type="STRING" id="363870.NG54_10935"/>
<evidence type="ECO:0000313" key="4">
    <source>
        <dbReference type="Proteomes" id="UP000476934"/>
    </source>
</evidence>
<evidence type="ECO:0000313" key="2">
    <source>
        <dbReference type="EMBL" id="NEY18801.1"/>
    </source>
</evidence>
<sequence>MSLQKHDIHCVCDIVHFINDLQDAIEDDNNCPTHCLNPVLGGTSSKRPPKNTRPFVLFTEDGKPFEAFFKPIHDGWDCPCDEDVDGNDKKAIDFFCKSKFFRVESVEGCCAVLRVLEPACINSACPQVDNPQENLMTSHSCITVDLNKFSAIQCLDDIYLEGV</sequence>
<keyword evidence="2" id="KW-0167">Capsid protein</keyword>
<organism evidence="1 3">
    <name type="scientific">Heyndrickxia ginsengihumi</name>
    <dbReference type="NCBI Taxonomy" id="363870"/>
    <lineage>
        <taxon>Bacteria</taxon>
        <taxon>Bacillati</taxon>
        <taxon>Bacillota</taxon>
        <taxon>Bacilli</taxon>
        <taxon>Bacillales</taxon>
        <taxon>Bacillaceae</taxon>
        <taxon>Heyndrickxia</taxon>
    </lineage>
</organism>
<name>A0A0A6VAA8_9BACI</name>
<dbReference type="InterPro" id="IPR019593">
    <property type="entry name" value="Spore_coat_protein_Z/Y"/>
</dbReference>
<reference evidence="1 3" key="1">
    <citation type="submission" date="2014-10" db="EMBL/GenBank/DDBJ databases">
        <title>Draft genome of phytase producing Bacillus ginsengihumi strain M2.11.</title>
        <authorList>
            <person name="Toymentseva A."/>
            <person name="Boulygina E.A."/>
            <person name="Kazakov S.V."/>
            <person name="Kayumov I."/>
            <person name="Suleimanova A.D."/>
            <person name="Mardanova A.M."/>
            <person name="Maria S.N."/>
            <person name="Sergey M.Y."/>
            <person name="Sharipova M.R."/>
        </authorList>
    </citation>
    <scope>NUCLEOTIDE SEQUENCE [LARGE SCALE GENOMIC DNA]</scope>
    <source>
        <strain evidence="1 3">M2.11</strain>
    </source>
</reference>
<reference evidence="2 4" key="3">
    <citation type="submission" date="2020-03" db="EMBL/GenBank/DDBJ databases">
        <title>Bacillus aquiflavi sp. nov., isolated from yellow water of strong flavor Chinese baijiu in Yibin region of China.</title>
        <authorList>
            <person name="Xie J."/>
        </authorList>
    </citation>
    <scope>NUCLEOTIDE SEQUENCE [LARGE SCALE GENOMIC DNA]</scope>
    <source>
        <strain evidence="2 4">Gsoil 114</strain>
    </source>
</reference>
<reference evidence="2 4" key="2">
    <citation type="submission" date="2020-02" db="EMBL/GenBank/DDBJ databases">
        <authorList>
            <person name="Feng H."/>
        </authorList>
    </citation>
    <scope>NUCLEOTIDE SEQUENCE [LARGE SCALE GENOMIC DNA]</scope>
    <source>
        <strain evidence="2 4">Gsoil 114</strain>
    </source>
</reference>
<keyword evidence="4" id="KW-1185">Reference proteome</keyword>
<dbReference type="Pfam" id="PF10612">
    <property type="entry name" value="Spore-coat_CotZ"/>
    <property type="match status" value="1"/>
</dbReference>
<evidence type="ECO:0000313" key="3">
    <source>
        <dbReference type="Proteomes" id="UP000030588"/>
    </source>
</evidence>
<proteinExistence type="predicted"/>
<dbReference type="EMBL" id="JAAIWK010000002">
    <property type="protein sequence ID" value="NEY18801.1"/>
    <property type="molecule type" value="Genomic_DNA"/>
</dbReference>
<dbReference type="OrthoDB" id="1655185at2"/>
<evidence type="ECO:0000313" key="1">
    <source>
        <dbReference type="EMBL" id="KHD85175.1"/>
    </source>
</evidence>